<protein>
    <submittedName>
        <fullName evidence="6">Glycoside hydrolase family 31 protein</fullName>
    </submittedName>
</protein>
<dbReference type="InterPro" id="IPR025887">
    <property type="entry name" value="Glyco_hydro_31_N_dom"/>
</dbReference>
<dbReference type="InterPro" id="IPR051816">
    <property type="entry name" value="Glycosyl_Hydrolase_31"/>
</dbReference>
<evidence type="ECO:0000259" key="3">
    <source>
        <dbReference type="Pfam" id="PF01055"/>
    </source>
</evidence>
<evidence type="ECO:0000313" key="6">
    <source>
        <dbReference type="EMBL" id="WIY07519.1"/>
    </source>
</evidence>
<proteinExistence type="inferred from homology"/>
<dbReference type="GO" id="GO:0005975">
    <property type="term" value="P:carbohydrate metabolic process"/>
    <property type="evidence" value="ECO:0007669"/>
    <property type="project" value="InterPro"/>
</dbReference>
<feature type="domain" description="Glycoside hydrolase family 31 TIM barrel" evidence="3">
    <location>
        <begin position="230"/>
        <end position="566"/>
    </location>
</feature>
<dbReference type="Pfam" id="PF01055">
    <property type="entry name" value="Glyco_hydro_31_2nd"/>
    <property type="match status" value="1"/>
</dbReference>
<feature type="domain" description="Glycosyl hydrolase family 31 C-terminal" evidence="5">
    <location>
        <begin position="575"/>
        <end position="660"/>
    </location>
</feature>
<dbReference type="CDD" id="cd06591">
    <property type="entry name" value="GH31_xylosidase_XylS"/>
    <property type="match status" value="1"/>
</dbReference>
<dbReference type="GO" id="GO:0030246">
    <property type="term" value="F:carbohydrate binding"/>
    <property type="evidence" value="ECO:0007669"/>
    <property type="project" value="InterPro"/>
</dbReference>
<evidence type="ECO:0000256" key="1">
    <source>
        <dbReference type="ARBA" id="ARBA00007806"/>
    </source>
</evidence>
<evidence type="ECO:0000259" key="4">
    <source>
        <dbReference type="Pfam" id="PF13802"/>
    </source>
</evidence>
<dbReference type="SUPFAM" id="SSF51011">
    <property type="entry name" value="Glycosyl hydrolase domain"/>
    <property type="match status" value="1"/>
</dbReference>
<organism evidence="6 7">
    <name type="scientific">Amycolatopsis mongoliensis</name>
    <dbReference type="NCBI Taxonomy" id="715475"/>
    <lineage>
        <taxon>Bacteria</taxon>
        <taxon>Bacillati</taxon>
        <taxon>Actinomycetota</taxon>
        <taxon>Actinomycetes</taxon>
        <taxon>Pseudonocardiales</taxon>
        <taxon>Pseudonocardiaceae</taxon>
        <taxon>Amycolatopsis</taxon>
    </lineage>
</organism>
<dbReference type="InterPro" id="IPR000322">
    <property type="entry name" value="Glyco_hydro_31_TIM"/>
</dbReference>
<dbReference type="AlphaFoldDB" id="A0A9Y2K2T7"/>
<dbReference type="SUPFAM" id="SSF74650">
    <property type="entry name" value="Galactose mutarotase-like"/>
    <property type="match status" value="1"/>
</dbReference>
<name>A0A9Y2K2T7_9PSEU</name>
<dbReference type="Gene3D" id="2.60.40.1760">
    <property type="entry name" value="glycosyl hydrolase (family 31)"/>
    <property type="match status" value="1"/>
</dbReference>
<dbReference type="Proteomes" id="UP001239397">
    <property type="component" value="Chromosome"/>
</dbReference>
<gene>
    <name evidence="6" type="ORF">QRX60_32680</name>
</gene>
<comment type="similarity">
    <text evidence="1 2">Belongs to the glycosyl hydrolase 31 family.</text>
</comment>
<dbReference type="InterPro" id="IPR017853">
    <property type="entry name" value="GH"/>
</dbReference>
<evidence type="ECO:0000256" key="2">
    <source>
        <dbReference type="RuleBase" id="RU361185"/>
    </source>
</evidence>
<dbReference type="Gene3D" id="2.60.40.1180">
    <property type="entry name" value="Golgi alpha-mannosidase II"/>
    <property type="match status" value="1"/>
</dbReference>
<dbReference type="CDD" id="cd14752">
    <property type="entry name" value="GH31_N"/>
    <property type="match status" value="1"/>
</dbReference>
<dbReference type="Pfam" id="PF13802">
    <property type="entry name" value="Gal_mutarotas_2"/>
    <property type="match status" value="1"/>
</dbReference>
<dbReference type="Gene3D" id="3.20.20.80">
    <property type="entry name" value="Glycosidases"/>
    <property type="match status" value="1"/>
</dbReference>
<dbReference type="PANTHER" id="PTHR43863:SF2">
    <property type="entry name" value="MALTASE-GLUCOAMYLASE"/>
    <property type="match status" value="1"/>
</dbReference>
<dbReference type="InterPro" id="IPR011013">
    <property type="entry name" value="Gal_mutarotase_sf_dom"/>
</dbReference>
<sequence>MLFRSSDTALEVRHRHEVLTIEAWGHDSVRVRAAPYRIPAESHGALDRPPDAEPPIVKTSDRHAVFVHGELTVDVGFDTGAAYPEPLLTFTRTSTGEELLAERREHFWMPGARVFQGNRSGAYEIHQQFAAYPGEKLYGLGQRTHGRLDVKGLSLDLVQRNAEVSIPFVLSSRGYGLLWNSPAVGRVEFSENGTRWQAGQAREIDYWLTAAPTPAAILARYADATGHSPELPDWASGFWQCKLRYRDQEELLGVAREHHRRGLPMSVIVADYFHWPAMGDFRFDETEWPDVPGMVDELAGMGVKLMVSIWPTVSPLSEHFAEYRDRGLLVGSDQGVEFHQTIQDKGMAVPMPVAFYDPTNPETREFVWDVVRRNYLDQGIDVFWLDASEPELNPAHPGNLAFYAGPGAEVATIYPRDNARLFAEGMAAAGRAPTVLLCRSAWAGAQKYGAAVWSGDIPATWQSLREQIRAGLGVAISGIPWWTTDIGGFHGGDAGDPAYRELMIRWFQYGVFCPLFRLHGDREPRTPTSYAQTGGPNEVWSYGDEAYEIISGLLHLRERLRPYIHEQMRAAARDGLPPMRPLFVDHPGDPAAWEVDDQFLFGPDILVAPITEPGQRSRPVYLPAGSRWVDAATGETVDGGTTRDVAAPLDRIPVFTREGADLPLEPS</sequence>
<dbReference type="Pfam" id="PF21365">
    <property type="entry name" value="Glyco_hydro_31_3rd"/>
    <property type="match status" value="1"/>
</dbReference>
<keyword evidence="2 6" id="KW-0378">Hydrolase</keyword>
<dbReference type="EMBL" id="CP127295">
    <property type="protein sequence ID" value="WIY07519.1"/>
    <property type="molecule type" value="Genomic_DNA"/>
</dbReference>
<dbReference type="InterPro" id="IPR048395">
    <property type="entry name" value="Glyco_hydro_31_C"/>
</dbReference>
<dbReference type="GO" id="GO:0004553">
    <property type="term" value="F:hydrolase activity, hydrolyzing O-glycosyl compounds"/>
    <property type="evidence" value="ECO:0007669"/>
    <property type="project" value="InterPro"/>
</dbReference>
<dbReference type="InterPro" id="IPR013780">
    <property type="entry name" value="Glyco_hydro_b"/>
</dbReference>
<reference evidence="6 7" key="1">
    <citation type="submission" date="2023-06" db="EMBL/GenBank/DDBJ databases">
        <authorList>
            <person name="Oyuntsetseg B."/>
            <person name="Kim S.B."/>
        </authorList>
    </citation>
    <scope>NUCLEOTIDE SEQUENCE [LARGE SCALE GENOMIC DNA]</scope>
    <source>
        <strain evidence="6 7">4-36</strain>
    </source>
</reference>
<evidence type="ECO:0000259" key="5">
    <source>
        <dbReference type="Pfam" id="PF21365"/>
    </source>
</evidence>
<evidence type="ECO:0000313" key="7">
    <source>
        <dbReference type="Proteomes" id="UP001239397"/>
    </source>
</evidence>
<accession>A0A9Y2K2T7</accession>
<dbReference type="SUPFAM" id="SSF51445">
    <property type="entry name" value="(Trans)glycosidases"/>
    <property type="match status" value="1"/>
</dbReference>
<keyword evidence="2" id="KW-0326">Glycosidase</keyword>
<keyword evidence="7" id="KW-1185">Reference proteome</keyword>
<dbReference type="PANTHER" id="PTHR43863">
    <property type="entry name" value="HYDROLASE, PUTATIVE (AFU_ORTHOLOGUE AFUA_1G03140)-RELATED"/>
    <property type="match status" value="1"/>
</dbReference>
<dbReference type="KEGG" id="amog:QRX60_32680"/>
<feature type="domain" description="Glycoside hydrolase family 31 N-terminal" evidence="4">
    <location>
        <begin position="19"/>
        <end position="184"/>
    </location>
</feature>